<sequence>MPEEGVVDRVVFRPRICAGLAMPRPLCYKTSSKSLRACLCDEPLLLAQCCLTCRARRQAAPPLCMTSCGCSCSSSTSRPTAARSANSNKRAHTFAVRVCGCRLPRWSPSRSRCSTGRHPRGHRTPPPSVRHTPNARCSPVSPVGTSSITQACSASSQACPP</sequence>
<evidence type="ECO:0000256" key="1">
    <source>
        <dbReference type="SAM" id="MobiDB-lite"/>
    </source>
</evidence>
<organism evidence="2 3">
    <name type="scientific">Rhodofomes roseus</name>
    <dbReference type="NCBI Taxonomy" id="34475"/>
    <lineage>
        <taxon>Eukaryota</taxon>
        <taxon>Fungi</taxon>
        <taxon>Dikarya</taxon>
        <taxon>Basidiomycota</taxon>
        <taxon>Agaricomycotina</taxon>
        <taxon>Agaricomycetes</taxon>
        <taxon>Polyporales</taxon>
        <taxon>Rhodofomes</taxon>
    </lineage>
</organism>
<accession>A0ABQ8K4K5</accession>
<dbReference type="Proteomes" id="UP000814176">
    <property type="component" value="Unassembled WGS sequence"/>
</dbReference>
<dbReference type="RefSeq" id="XP_047774893.1">
    <property type="nucleotide sequence ID" value="XM_047917536.1"/>
</dbReference>
<reference evidence="2 3" key="1">
    <citation type="journal article" date="2021" name="Environ. Microbiol.">
        <title>Gene family expansions and transcriptome signatures uncover fungal adaptations to wood decay.</title>
        <authorList>
            <person name="Hage H."/>
            <person name="Miyauchi S."/>
            <person name="Viragh M."/>
            <person name="Drula E."/>
            <person name="Min B."/>
            <person name="Chaduli D."/>
            <person name="Navarro D."/>
            <person name="Favel A."/>
            <person name="Norest M."/>
            <person name="Lesage-Meessen L."/>
            <person name="Balint B."/>
            <person name="Merenyi Z."/>
            <person name="de Eugenio L."/>
            <person name="Morin E."/>
            <person name="Martinez A.T."/>
            <person name="Baldrian P."/>
            <person name="Stursova M."/>
            <person name="Martinez M.J."/>
            <person name="Novotny C."/>
            <person name="Magnuson J.K."/>
            <person name="Spatafora J.W."/>
            <person name="Maurice S."/>
            <person name="Pangilinan J."/>
            <person name="Andreopoulos W."/>
            <person name="LaButti K."/>
            <person name="Hundley H."/>
            <person name="Na H."/>
            <person name="Kuo A."/>
            <person name="Barry K."/>
            <person name="Lipzen A."/>
            <person name="Henrissat B."/>
            <person name="Riley R."/>
            <person name="Ahrendt S."/>
            <person name="Nagy L.G."/>
            <person name="Grigoriev I.V."/>
            <person name="Martin F."/>
            <person name="Rosso M.N."/>
        </authorList>
    </citation>
    <scope>NUCLEOTIDE SEQUENCE [LARGE SCALE GENOMIC DNA]</scope>
    <source>
        <strain evidence="2 3">CIRM-BRFM 1785</strain>
    </source>
</reference>
<gene>
    <name evidence="2" type="ORF">C8Q71DRAFT_285717</name>
</gene>
<keyword evidence="3" id="KW-1185">Reference proteome</keyword>
<name>A0ABQ8K4K5_9APHY</name>
<evidence type="ECO:0000313" key="3">
    <source>
        <dbReference type="Proteomes" id="UP000814176"/>
    </source>
</evidence>
<dbReference type="GeneID" id="71998268"/>
<dbReference type="EMBL" id="JADCUA010000024">
    <property type="protein sequence ID" value="KAH9831796.1"/>
    <property type="molecule type" value="Genomic_DNA"/>
</dbReference>
<evidence type="ECO:0000313" key="2">
    <source>
        <dbReference type="EMBL" id="KAH9831796.1"/>
    </source>
</evidence>
<feature type="region of interest" description="Disordered" evidence="1">
    <location>
        <begin position="108"/>
        <end position="161"/>
    </location>
</feature>
<comment type="caution">
    <text evidence="2">The sequence shown here is derived from an EMBL/GenBank/DDBJ whole genome shotgun (WGS) entry which is preliminary data.</text>
</comment>
<protein>
    <submittedName>
        <fullName evidence="2">Uncharacterized protein</fullName>
    </submittedName>
</protein>
<feature type="compositionally biased region" description="Polar residues" evidence="1">
    <location>
        <begin position="143"/>
        <end position="161"/>
    </location>
</feature>
<proteinExistence type="predicted"/>